<feature type="domain" description="Homologous recombination OB-fold protein OB-fold" evidence="2">
    <location>
        <begin position="78"/>
        <end position="161"/>
    </location>
</feature>
<dbReference type="AlphaFoldDB" id="A0A9W7XY45"/>
<dbReference type="PANTHER" id="PTHR14523">
    <property type="entry name" value="UNCHARACTERIZED PROTEIN C17ORF53 HOMOLOG"/>
    <property type="match status" value="1"/>
</dbReference>
<evidence type="ECO:0000313" key="3">
    <source>
        <dbReference type="EMBL" id="KAJ1723166.1"/>
    </source>
</evidence>
<feature type="region of interest" description="Disordered" evidence="1">
    <location>
        <begin position="183"/>
        <end position="202"/>
    </location>
</feature>
<evidence type="ECO:0000259" key="2">
    <source>
        <dbReference type="Pfam" id="PF15072"/>
    </source>
</evidence>
<reference evidence="3" key="1">
    <citation type="submission" date="2022-07" db="EMBL/GenBank/DDBJ databases">
        <title>Phylogenomic reconstructions and comparative analyses of Kickxellomycotina fungi.</title>
        <authorList>
            <person name="Reynolds N.K."/>
            <person name="Stajich J.E."/>
            <person name="Barry K."/>
            <person name="Grigoriev I.V."/>
            <person name="Crous P."/>
            <person name="Smith M.E."/>
        </authorList>
    </citation>
    <scope>NUCLEOTIDE SEQUENCE</scope>
    <source>
        <strain evidence="3">NBRC 32514</strain>
    </source>
</reference>
<gene>
    <name evidence="3" type="ORF">LPJ53_002478</name>
</gene>
<dbReference type="InterPro" id="IPR028045">
    <property type="entry name" value="HROB"/>
</dbReference>
<sequence length="250" mass="26746">MSAPTQRPVSAFRTPFARQQRTEKASDADFESGTWAAMLDFLNLPSYTPQTARQIMRDHKDVAGVTVQWVQKNAKQTQKVPRMLVQIQDIMGGSGDADASSVLVDPTGEISASIHRQVVADLSRECTVGTSIILENVVVMALPGAKPFLVITSASIVRVFAVEVTAGSRGNPIAITQTQTQIQTQGRGGQLPHETPTRGSSRAAALGVSGGVHDTQASQQPVEVDEFDSVFADDGLDNADSFMGMLDSEF</sequence>
<evidence type="ECO:0000313" key="4">
    <source>
        <dbReference type="Proteomes" id="UP001149813"/>
    </source>
</evidence>
<organism evidence="3 4">
    <name type="scientific">Coemansia erecta</name>
    <dbReference type="NCBI Taxonomy" id="147472"/>
    <lineage>
        <taxon>Eukaryota</taxon>
        <taxon>Fungi</taxon>
        <taxon>Fungi incertae sedis</taxon>
        <taxon>Zoopagomycota</taxon>
        <taxon>Kickxellomycotina</taxon>
        <taxon>Kickxellomycetes</taxon>
        <taxon>Kickxellales</taxon>
        <taxon>Kickxellaceae</taxon>
        <taxon>Coemansia</taxon>
    </lineage>
</organism>
<dbReference type="GO" id="GO:0000725">
    <property type="term" value="P:recombinational repair"/>
    <property type="evidence" value="ECO:0007669"/>
    <property type="project" value="InterPro"/>
</dbReference>
<dbReference type="PANTHER" id="PTHR14523:SF1">
    <property type="entry name" value="HOMOLOGOUS RECOMBINATION OB-FOLD PROTEIN"/>
    <property type="match status" value="1"/>
</dbReference>
<comment type="caution">
    <text evidence="3">The sequence shown here is derived from an EMBL/GenBank/DDBJ whole genome shotgun (WGS) entry which is preliminary data.</text>
</comment>
<accession>A0A9W7XY45</accession>
<name>A0A9W7XY45_9FUNG</name>
<proteinExistence type="predicted"/>
<dbReference type="EMBL" id="JANBOJ010000078">
    <property type="protein sequence ID" value="KAJ1723166.1"/>
    <property type="molecule type" value="Genomic_DNA"/>
</dbReference>
<dbReference type="OrthoDB" id="21443at2759"/>
<protein>
    <recommendedName>
        <fullName evidence="2">Homologous recombination OB-fold protein OB-fold domain-containing protein</fullName>
    </recommendedName>
</protein>
<dbReference type="InterPro" id="IPR058570">
    <property type="entry name" value="HROB_OB"/>
</dbReference>
<evidence type="ECO:0000256" key="1">
    <source>
        <dbReference type="SAM" id="MobiDB-lite"/>
    </source>
</evidence>
<dbReference type="Proteomes" id="UP001149813">
    <property type="component" value="Unassembled WGS sequence"/>
</dbReference>
<keyword evidence="4" id="KW-1185">Reference proteome</keyword>
<dbReference type="Pfam" id="PF15072">
    <property type="entry name" value="HROB"/>
    <property type="match status" value="1"/>
</dbReference>